<evidence type="ECO:0000256" key="1">
    <source>
        <dbReference type="SAM" id="MobiDB-lite"/>
    </source>
</evidence>
<name>A0A8S1PVR5_9CILI</name>
<protein>
    <submittedName>
        <fullName evidence="3">Uncharacterized protein</fullName>
    </submittedName>
</protein>
<dbReference type="InterPro" id="IPR053128">
    <property type="entry name" value="Cystatin-like"/>
</dbReference>
<dbReference type="PROSITE" id="PS00287">
    <property type="entry name" value="CYSTATIN"/>
    <property type="match status" value="1"/>
</dbReference>
<proteinExistence type="predicted"/>
<feature type="chain" id="PRO_5035809240" evidence="2">
    <location>
        <begin position="19"/>
        <end position="766"/>
    </location>
</feature>
<accession>A0A8S1PVR5</accession>
<comment type="caution">
    <text evidence="3">The sequence shown here is derived from an EMBL/GenBank/DDBJ whole genome shotgun (WGS) entry which is preliminary data.</text>
</comment>
<feature type="region of interest" description="Disordered" evidence="1">
    <location>
        <begin position="528"/>
        <end position="548"/>
    </location>
</feature>
<feature type="compositionally biased region" description="Low complexity" evidence="1">
    <location>
        <begin position="100"/>
        <end position="123"/>
    </location>
</feature>
<feature type="compositionally biased region" description="Low complexity" evidence="1">
    <location>
        <begin position="528"/>
        <end position="543"/>
    </location>
</feature>
<dbReference type="EMBL" id="CAJJDN010000088">
    <property type="protein sequence ID" value="CAD8107141.1"/>
    <property type="molecule type" value="Genomic_DNA"/>
</dbReference>
<dbReference type="InterPro" id="IPR018073">
    <property type="entry name" value="Prot_inh_cystat_CS"/>
</dbReference>
<evidence type="ECO:0000313" key="4">
    <source>
        <dbReference type="Proteomes" id="UP000692954"/>
    </source>
</evidence>
<reference evidence="3" key="1">
    <citation type="submission" date="2021-01" db="EMBL/GenBank/DDBJ databases">
        <authorList>
            <consortium name="Genoscope - CEA"/>
            <person name="William W."/>
        </authorList>
    </citation>
    <scope>NUCLEOTIDE SEQUENCE</scope>
</reference>
<dbReference type="Proteomes" id="UP000692954">
    <property type="component" value="Unassembled WGS sequence"/>
</dbReference>
<dbReference type="PANTHER" id="PTHR12319:SF2">
    <property type="entry name" value="CYSTATIN-LIKE PROTEIN-RELATED"/>
    <property type="match status" value="1"/>
</dbReference>
<organism evidence="3 4">
    <name type="scientific">Paramecium sonneborni</name>
    <dbReference type="NCBI Taxonomy" id="65129"/>
    <lineage>
        <taxon>Eukaryota</taxon>
        <taxon>Sar</taxon>
        <taxon>Alveolata</taxon>
        <taxon>Ciliophora</taxon>
        <taxon>Intramacronucleata</taxon>
        <taxon>Oligohymenophorea</taxon>
        <taxon>Peniculida</taxon>
        <taxon>Parameciidae</taxon>
        <taxon>Paramecium</taxon>
    </lineage>
</organism>
<dbReference type="PANTHER" id="PTHR12319">
    <property type="entry name" value="CYSTATIN-RELATED"/>
    <property type="match status" value="1"/>
</dbReference>
<keyword evidence="2" id="KW-0732">Signal</keyword>
<feature type="signal peptide" evidence="2">
    <location>
        <begin position="1"/>
        <end position="18"/>
    </location>
</feature>
<dbReference type="OrthoDB" id="311714at2759"/>
<evidence type="ECO:0000256" key="2">
    <source>
        <dbReference type="SAM" id="SignalP"/>
    </source>
</evidence>
<gene>
    <name evidence="3" type="ORF">PSON_ATCC_30995.1.T0880139</name>
</gene>
<feature type="region of interest" description="Disordered" evidence="1">
    <location>
        <begin position="100"/>
        <end position="127"/>
    </location>
</feature>
<evidence type="ECO:0000313" key="3">
    <source>
        <dbReference type="EMBL" id="CAD8107141.1"/>
    </source>
</evidence>
<sequence length="766" mass="87951">MKLFIVITLVILATTNETERMKKILDEMPEIKESLIAKKLLAREMELERVLEIKKVSEISDSIQDSIQFIKVAQFTYNSSSTNYTQPNITYNTTYSNYSQPNSSSSYQNQTNSTNATNSTQPNYYNTSYPTQNSINNYVTYDNQSSLNNTNSTSITCQIGYYLTTNLTCLPCQANCAICSSQSICVSCYYGYTLFTNYNTTQNSVSNSYVIDDTYSNSTSAYGTQQNQTYNNYTNQSRIRQRFDQSRVYLKLRNNYYDNNNFTQIISYYNQSNHQQETVVLFNESAVVQRQIQNEYYLYQNNSLVILNREFDPQGNIVYRSINYDFTIVISISEGNSKKLKQNQEIYGTIVYGYGNLNASYNNQQVESGLQSKNYNISNNQSYSNGWMNYNQVNNQGSIKYQNQSNGYSQSDYANAHSDIQYNNSYYYEGNVNFDNNSSNSKSNYSNYQKSLNYNSSYEKIDGIGYSNSTFQEQNSQLNGSSQASNYNGNISSNSQGVSNSYVRNDQSNNIFYPNYALLNQSSNIYNQNSSYNNSENSQNNYSRYDSAEKYQSRNSIITDNYIYSHNVSDLNQHSNVQHQETSQYNGQSEHEFGYNDSTDIQGQLIRDNYYKVNKINTTFDGTINQYNKSNDNYFGDTNSSAFKNVDLKVTDNFSNFAQLRGSKKLATGSWKEVNQKEFENSNGLIVQEVRQAITNKFNPEQEGLQFDSISSIQEQIVAGINYNIKLKYLNANSKSIIYEVVLYTIPWANQPNQLISCSRLDQSEI</sequence>
<keyword evidence="4" id="KW-1185">Reference proteome</keyword>
<dbReference type="AlphaFoldDB" id="A0A8S1PVR5"/>
<feature type="region of interest" description="Disordered" evidence="1">
    <location>
        <begin position="472"/>
        <end position="492"/>
    </location>
</feature>